<dbReference type="InterPro" id="IPR002545">
    <property type="entry name" value="CheW-lke_dom"/>
</dbReference>
<dbReference type="InterPro" id="IPR051315">
    <property type="entry name" value="Bact_Chemotaxis_CheA"/>
</dbReference>
<dbReference type="PROSITE" id="PS50894">
    <property type="entry name" value="HPT"/>
    <property type="match status" value="1"/>
</dbReference>
<dbReference type="Pfam" id="PF02518">
    <property type="entry name" value="HATPase_c"/>
    <property type="match status" value="1"/>
</dbReference>
<dbReference type="InterPro" id="IPR036890">
    <property type="entry name" value="HATPase_C_sf"/>
</dbReference>
<dbReference type="FunFam" id="3.30.565.10:FF:000016">
    <property type="entry name" value="Chemotaxis protein CheA, putative"/>
    <property type="match status" value="1"/>
</dbReference>
<dbReference type="PRINTS" id="PR00344">
    <property type="entry name" value="BCTRLSENSOR"/>
</dbReference>
<evidence type="ECO:0000313" key="19">
    <source>
        <dbReference type="Proteomes" id="UP000434052"/>
    </source>
</evidence>
<dbReference type="PROSITE" id="PS50851">
    <property type="entry name" value="CHEW"/>
    <property type="match status" value="1"/>
</dbReference>
<dbReference type="InterPro" id="IPR003594">
    <property type="entry name" value="HATPase_dom"/>
</dbReference>
<evidence type="ECO:0000256" key="10">
    <source>
        <dbReference type="ARBA" id="ARBA00023012"/>
    </source>
</evidence>
<dbReference type="GO" id="GO:0005737">
    <property type="term" value="C:cytoplasm"/>
    <property type="evidence" value="ECO:0007669"/>
    <property type="project" value="InterPro"/>
</dbReference>
<dbReference type="Pfam" id="PF01627">
    <property type="entry name" value="Hpt"/>
    <property type="match status" value="1"/>
</dbReference>
<dbReference type="Gene3D" id="1.20.120.160">
    <property type="entry name" value="HPT domain"/>
    <property type="match status" value="1"/>
</dbReference>
<evidence type="ECO:0000256" key="4">
    <source>
        <dbReference type="ARBA" id="ARBA00022500"/>
    </source>
</evidence>
<dbReference type="Proteomes" id="UP000434052">
    <property type="component" value="Unassembled WGS sequence"/>
</dbReference>
<dbReference type="EC" id="2.7.13.3" evidence="2"/>
<keyword evidence="5 12" id="KW-0597">Phosphoprotein</keyword>
<dbReference type="Gene3D" id="2.30.30.40">
    <property type="entry name" value="SH3 Domains"/>
    <property type="match status" value="1"/>
</dbReference>
<evidence type="ECO:0000259" key="14">
    <source>
        <dbReference type="PROSITE" id="PS50109"/>
    </source>
</evidence>
<accession>A0A6P1ZFE8</accession>
<dbReference type="PANTHER" id="PTHR43395">
    <property type="entry name" value="SENSOR HISTIDINE KINASE CHEA"/>
    <property type="match status" value="1"/>
</dbReference>
<dbReference type="InterPro" id="IPR005467">
    <property type="entry name" value="His_kinase_dom"/>
</dbReference>
<feature type="region of interest" description="Disordered" evidence="13">
    <location>
        <begin position="1"/>
        <end position="31"/>
    </location>
</feature>
<dbReference type="SUPFAM" id="SSF47226">
    <property type="entry name" value="Histidine-containing phosphotransfer domain, HPT domain"/>
    <property type="match status" value="1"/>
</dbReference>
<protein>
    <recommendedName>
        <fullName evidence="3">Chemotaxis protein CheA</fullName>
        <ecNumber evidence="2">2.7.13.3</ecNumber>
    </recommendedName>
</protein>
<evidence type="ECO:0000313" key="20">
    <source>
        <dbReference type="Proteomes" id="UP000503251"/>
    </source>
</evidence>
<dbReference type="InterPro" id="IPR004105">
    <property type="entry name" value="CheA-like_dim"/>
</dbReference>
<evidence type="ECO:0000256" key="13">
    <source>
        <dbReference type="SAM" id="MobiDB-lite"/>
    </source>
</evidence>
<dbReference type="Pfam" id="PF01584">
    <property type="entry name" value="CheW"/>
    <property type="match status" value="1"/>
</dbReference>
<dbReference type="SMART" id="SM00260">
    <property type="entry name" value="CheW"/>
    <property type="match status" value="1"/>
</dbReference>
<evidence type="ECO:0000256" key="12">
    <source>
        <dbReference type="PROSITE-ProRule" id="PRU00110"/>
    </source>
</evidence>
<keyword evidence="7" id="KW-0547">Nucleotide-binding</keyword>
<dbReference type="GO" id="GO:0005524">
    <property type="term" value="F:ATP binding"/>
    <property type="evidence" value="ECO:0007669"/>
    <property type="project" value="UniProtKB-KW"/>
</dbReference>
<feature type="region of interest" description="Disordered" evidence="13">
    <location>
        <begin position="302"/>
        <end position="322"/>
    </location>
</feature>
<sequence length="707" mass="78516">MPQVVRRWRRGGKGGDQPFRERSAVMTQPTNPESIYRDEALELLSSLEESLLELDENPGRKDLVNTIFRSLHTIKGSGAMFGFDEIARFTHEIENTFDAVREGRLALEPSMITLTLKAKDHIHDLLNMAEPDAAAKAHSDELLTKFRALTGGAAAPEAPVKEQVQQVVVESEELPRETFWIRYIPTADSFLTGTDPLRLILELFEIGAGDSLFTHQIMPGLEEMDPERAFGFWDVIISTARGVDAIRDVFIFVEDDHDITIEKIGDDRPRGNDVNDMLECLSKAADPKAALREMRQTYAQNLAKRNAEPEEQSAARTETKSKATSLRVDAARLDRLVNMVGELIILQTRLNRAAGRHEDDPDLHQIAEELERLSDEMRDDALGLRMVPISTSFGSMRRLVRDISDDIGKEVEFVTEGGETELDKNVIEEIKGPLMHIMRNAIDHGLETPERRREAGKAEAGVIRLSARHASGDVLIEIADDGAGIDAQKVRGKAIERGLITPEQQLTEPELLNLIFEPGFSTADQVSDLSGRGVGMDVVRRGVDALRGSVEIQSELGMGTTVRMRIPLTLAIIDGLHVRVGGELYILPMSAVESCQERFVDGPTRIIEKFELRDKMAPCISLRNLLQVEGEQPDYERIVVTEADGMYVGLAVDAVLGQQHAVIKSLDESCNHSEWIAGTTINGDGGISIILDVPQLVRFANRQHNLQ</sequence>
<dbReference type="CDD" id="cd16916">
    <property type="entry name" value="HATPase_CheA-like"/>
    <property type="match status" value="1"/>
</dbReference>
<feature type="domain" description="Histidine kinase" evidence="14">
    <location>
        <begin position="367"/>
        <end position="570"/>
    </location>
</feature>
<dbReference type="SUPFAM" id="SSF50341">
    <property type="entry name" value="CheW-like"/>
    <property type="match status" value="1"/>
</dbReference>
<dbReference type="EMBL" id="QMIF01000015">
    <property type="protein sequence ID" value="TVM31532.1"/>
    <property type="molecule type" value="Genomic_DNA"/>
</dbReference>
<dbReference type="SMART" id="SM00387">
    <property type="entry name" value="HATPase_c"/>
    <property type="match status" value="1"/>
</dbReference>
<keyword evidence="4" id="KW-0145">Chemotaxis</keyword>
<dbReference type="PANTHER" id="PTHR43395:SF10">
    <property type="entry name" value="CHEMOTAXIS PROTEIN CHEA"/>
    <property type="match status" value="1"/>
</dbReference>
<dbReference type="SUPFAM" id="SSF55874">
    <property type="entry name" value="ATPase domain of HSP90 chaperone/DNA topoisomerase II/histidine kinase"/>
    <property type="match status" value="1"/>
</dbReference>
<evidence type="ECO:0000313" key="18">
    <source>
        <dbReference type="EMBL" id="TVM31532.1"/>
    </source>
</evidence>
<dbReference type="Proteomes" id="UP000503251">
    <property type="component" value="Chromosome"/>
</dbReference>
<dbReference type="SUPFAM" id="SSF47384">
    <property type="entry name" value="Homodimeric domain of signal transducing histidine kinase"/>
    <property type="match status" value="1"/>
</dbReference>
<evidence type="ECO:0000256" key="5">
    <source>
        <dbReference type="ARBA" id="ARBA00022553"/>
    </source>
</evidence>
<dbReference type="InterPro" id="IPR008207">
    <property type="entry name" value="Sig_transdc_His_kin_Hpt_dom"/>
</dbReference>
<evidence type="ECO:0000256" key="8">
    <source>
        <dbReference type="ARBA" id="ARBA00022777"/>
    </source>
</evidence>
<evidence type="ECO:0000256" key="6">
    <source>
        <dbReference type="ARBA" id="ARBA00022679"/>
    </source>
</evidence>
<feature type="domain" description="HPt" evidence="16">
    <location>
        <begin position="25"/>
        <end position="129"/>
    </location>
</feature>
<evidence type="ECO:0000256" key="9">
    <source>
        <dbReference type="ARBA" id="ARBA00022840"/>
    </source>
</evidence>
<evidence type="ECO:0000256" key="1">
    <source>
        <dbReference type="ARBA" id="ARBA00000085"/>
    </source>
</evidence>
<dbReference type="InterPro" id="IPR036641">
    <property type="entry name" value="HPT_dom_sf"/>
</dbReference>
<dbReference type="CDD" id="cd00088">
    <property type="entry name" value="HPT"/>
    <property type="match status" value="1"/>
</dbReference>
<feature type="compositionally biased region" description="Basic residues" evidence="13">
    <location>
        <begin position="1"/>
        <end position="12"/>
    </location>
</feature>
<dbReference type="PROSITE" id="PS50109">
    <property type="entry name" value="HIS_KIN"/>
    <property type="match status" value="1"/>
</dbReference>
<name>A0A6P1ZFE8_9BACT</name>
<dbReference type="SMART" id="SM01231">
    <property type="entry name" value="H-kinase_dim"/>
    <property type="match status" value="1"/>
</dbReference>
<evidence type="ECO:0000256" key="3">
    <source>
        <dbReference type="ARBA" id="ARBA00021495"/>
    </source>
</evidence>
<reference evidence="18 19" key="1">
    <citation type="submission" date="2018-06" db="EMBL/GenBank/DDBJ databases">
        <title>Complete genome of Desulfovibrio marinus P48SEP.</title>
        <authorList>
            <person name="Crispim J.S."/>
            <person name="Vidigal P.M.P."/>
            <person name="Silva L.C.F."/>
            <person name="Araujo L.C."/>
            <person name="Laguardia C.N."/>
            <person name="Dias R.S."/>
            <person name="Sousa M.P."/>
            <person name="Paula S.O."/>
            <person name="Silva C."/>
        </authorList>
    </citation>
    <scope>NUCLEOTIDE SEQUENCE [LARGE SCALE GENOMIC DNA]</scope>
    <source>
        <strain evidence="18 19">P48SEP</strain>
    </source>
</reference>
<dbReference type="InterPro" id="IPR036097">
    <property type="entry name" value="HisK_dim/P_sf"/>
</dbReference>
<keyword evidence="8" id="KW-0418">Kinase</keyword>
<dbReference type="SMART" id="SM00073">
    <property type="entry name" value="HPT"/>
    <property type="match status" value="1"/>
</dbReference>
<evidence type="ECO:0000259" key="16">
    <source>
        <dbReference type="PROSITE" id="PS50894"/>
    </source>
</evidence>
<keyword evidence="9" id="KW-0067">ATP-binding</keyword>
<feature type="domain" description="CheW-like" evidence="15">
    <location>
        <begin position="572"/>
        <end position="702"/>
    </location>
</feature>
<dbReference type="AlphaFoldDB" id="A0A6P1ZFE8"/>
<keyword evidence="10" id="KW-0902">Two-component regulatory system</keyword>
<evidence type="ECO:0000256" key="2">
    <source>
        <dbReference type="ARBA" id="ARBA00012438"/>
    </source>
</evidence>
<dbReference type="Gene3D" id="1.10.287.560">
    <property type="entry name" value="Histidine kinase CheA-like, homodimeric domain"/>
    <property type="match status" value="1"/>
</dbReference>
<dbReference type="GO" id="GO:0000155">
    <property type="term" value="F:phosphorelay sensor kinase activity"/>
    <property type="evidence" value="ECO:0007669"/>
    <property type="project" value="InterPro"/>
</dbReference>
<dbReference type="GO" id="GO:0006935">
    <property type="term" value="P:chemotaxis"/>
    <property type="evidence" value="ECO:0007669"/>
    <property type="project" value="UniProtKB-KW"/>
</dbReference>
<keyword evidence="6" id="KW-0808">Transferase</keyword>
<comment type="catalytic activity">
    <reaction evidence="1">
        <text>ATP + protein L-histidine = ADP + protein N-phospho-L-histidine.</text>
        <dbReference type="EC" id="2.7.13.3"/>
    </reaction>
</comment>
<gene>
    <name evidence="18" type="ORF">DQK91_17850</name>
    <name evidence="17" type="ORF">E8L03_12575</name>
</gene>
<feature type="modified residue" description="Phosphohistidine" evidence="12">
    <location>
        <position position="72"/>
    </location>
</feature>
<reference evidence="17 20" key="2">
    <citation type="submission" date="2019-04" db="EMBL/GenBank/DDBJ databases">
        <title>Isolation and culture of sulfate reducing bacteria from the cold seep of the South China Sea.</title>
        <authorList>
            <person name="Sun C."/>
            <person name="Liu R."/>
        </authorList>
    </citation>
    <scope>NUCLEOTIDE SEQUENCE [LARGE SCALE GENOMIC DNA]</scope>
    <source>
        <strain evidence="17 20">CS1</strain>
    </source>
</reference>
<dbReference type="InterPro" id="IPR037006">
    <property type="entry name" value="CheA-like_homodim_sf"/>
</dbReference>
<dbReference type="InterPro" id="IPR036061">
    <property type="entry name" value="CheW-like_dom_sf"/>
</dbReference>
<dbReference type="EMBL" id="CP039543">
    <property type="protein sequence ID" value="QJT09719.1"/>
    <property type="molecule type" value="Genomic_DNA"/>
</dbReference>
<evidence type="ECO:0000259" key="15">
    <source>
        <dbReference type="PROSITE" id="PS50851"/>
    </source>
</evidence>
<keyword evidence="20" id="KW-1185">Reference proteome</keyword>
<comment type="function">
    <text evidence="11">Involved in the transmission of sensory signals from the chemoreceptors to the flagellar motors. CheA is autophosphorylated; it can transfer its phosphate group to either CheB or CheY.</text>
</comment>
<dbReference type="OrthoDB" id="9803176at2"/>
<dbReference type="Pfam" id="PF02895">
    <property type="entry name" value="H-kinase_dim"/>
    <property type="match status" value="1"/>
</dbReference>
<dbReference type="Gene3D" id="3.30.565.10">
    <property type="entry name" value="Histidine kinase-like ATPase, C-terminal domain"/>
    <property type="match status" value="1"/>
</dbReference>
<proteinExistence type="predicted"/>
<organism evidence="18 19">
    <name type="scientific">Oceanidesulfovibrio marinus</name>
    <dbReference type="NCBI Taxonomy" id="370038"/>
    <lineage>
        <taxon>Bacteria</taxon>
        <taxon>Pseudomonadati</taxon>
        <taxon>Thermodesulfobacteriota</taxon>
        <taxon>Desulfovibrionia</taxon>
        <taxon>Desulfovibrionales</taxon>
        <taxon>Desulfovibrionaceae</taxon>
        <taxon>Oceanidesulfovibrio</taxon>
    </lineage>
</organism>
<evidence type="ECO:0000256" key="7">
    <source>
        <dbReference type="ARBA" id="ARBA00022741"/>
    </source>
</evidence>
<evidence type="ECO:0000256" key="11">
    <source>
        <dbReference type="ARBA" id="ARBA00035100"/>
    </source>
</evidence>
<dbReference type="InterPro" id="IPR004358">
    <property type="entry name" value="Sig_transdc_His_kin-like_C"/>
</dbReference>
<evidence type="ECO:0000313" key="17">
    <source>
        <dbReference type="EMBL" id="QJT09719.1"/>
    </source>
</evidence>